<comment type="similarity">
    <text evidence="2">Belongs to the G-protein coupled receptor 1 family.</text>
</comment>
<evidence type="ECO:0000313" key="11">
    <source>
        <dbReference type="EMBL" id="KAL0266544.1"/>
    </source>
</evidence>
<keyword evidence="9" id="KW-0732">Signal</keyword>
<dbReference type="PANTHER" id="PTHR24235">
    <property type="entry name" value="NEUROPEPTIDE Y RECEPTOR"/>
    <property type="match status" value="1"/>
</dbReference>
<sequence length="136" mass="16312">MLVIVVALFGICWMPLQVYNLLQDIFPEINEYKYINIIWFCFDWLAMSNSCYNPFIYNYFNEKFRREFHFRMQLFGNRMHSSLGRKRNVADKFSESMQMSKYYEWRMRSTSATGAVCGNGRDNSSPFSFKNQNALH</sequence>
<dbReference type="GO" id="GO:0043005">
    <property type="term" value="C:neuron projection"/>
    <property type="evidence" value="ECO:0007669"/>
    <property type="project" value="TreeGrafter"/>
</dbReference>
<keyword evidence="7" id="KW-0675">Receptor</keyword>
<dbReference type="PROSITE" id="PS50262">
    <property type="entry name" value="G_PROTEIN_RECEP_F1_2"/>
    <property type="match status" value="1"/>
</dbReference>
<dbReference type="PANTHER" id="PTHR24235:SF29">
    <property type="entry name" value="GH23382P"/>
    <property type="match status" value="1"/>
</dbReference>
<dbReference type="GO" id="GO:0005886">
    <property type="term" value="C:plasma membrane"/>
    <property type="evidence" value="ECO:0007669"/>
    <property type="project" value="TreeGrafter"/>
</dbReference>
<accession>A0AAW2HA74</accession>
<evidence type="ECO:0000256" key="1">
    <source>
        <dbReference type="ARBA" id="ARBA00004141"/>
    </source>
</evidence>
<comment type="subcellular location">
    <subcellularLocation>
        <location evidence="1">Membrane</location>
        <topology evidence="1">Multi-pass membrane protein</topology>
    </subcellularLocation>
</comment>
<comment type="caution">
    <text evidence="11">The sequence shown here is derived from an EMBL/GenBank/DDBJ whole genome shotgun (WGS) entry which is preliminary data.</text>
</comment>
<evidence type="ECO:0000256" key="7">
    <source>
        <dbReference type="ARBA" id="ARBA00023170"/>
    </source>
</evidence>
<evidence type="ECO:0000256" key="4">
    <source>
        <dbReference type="ARBA" id="ARBA00022989"/>
    </source>
</evidence>
<gene>
    <name evidence="11" type="ORF">PYX00_009054</name>
</gene>
<dbReference type="InterPro" id="IPR017452">
    <property type="entry name" value="GPCR_Rhodpsn_7TM"/>
</dbReference>
<evidence type="ECO:0000256" key="3">
    <source>
        <dbReference type="ARBA" id="ARBA00022692"/>
    </source>
</evidence>
<name>A0AAW2HA74_9NEOP</name>
<keyword evidence="6" id="KW-0472">Membrane</keyword>
<dbReference type="EMBL" id="JARGDH010000005">
    <property type="protein sequence ID" value="KAL0266544.1"/>
    <property type="molecule type" value="Genomic_DNA"/>
</dbReference>
<dbReference type="InterPro" id="IPR000276">
    <property type="entry name" value="GPCR_Rhodpsn"/>
</dbReference>
<keyword evidence="4" id="KW-1133">Transmembrane helix</keyword>
<feature type="signal peptide" evidence="9">
    <location>
        <begin position="1"/>
        <end position="18"/>
    </location>
</feature>
<evidence type="ECO:0000256" key="5">
    <source>
        <dbReference type="ARBA" id="ARBA00023040"/>
    </source>
</evidence>
<keyword evidence="8" id="KW-0807">Transducer</keyword>
<dbReference type="GO" id="GO:0008188">
    <property type="term" value="F:neuropeptide receptor activity"/>
    <property type="evidence" value="ECO:0007669"/>
    <property type="project" value="TreeGrafter"/>
</dbReference>
<protein>
    <recommendedName>
        <fullName evidence="10">G-protein coupled receptors family 1 profile domain-containing protein</fullName>
    </recommendedName>
</protein>
<evidence type="ECO:0000256" key="2">
    <source>
        <dbReference type="ARBA" id="ARBA00010663"/>
    </source>
</evidence>
<evidence type="ECO:0000256" key="6">
    <source>
        <dbReference type="ARBA" id="ARBA00023136"/>
    </source>
</evidence>
<dbReference type="SUPFAM" id="SSF81321">
    <property type="entry name" value="Family A G protein-coupled receptor-like"/>
    <property type="match status" value="1"/>
</dbReference>
<dbReference type="AlphaFoldDB" id="A0AAW2HA74"/>
<proteinExistence type="inferred from homology"/>
<keyword evidence="3" id="KW-0812">Transmembrane</keyword>
<keyword evidence="5" id="KW-0297">G-protein coupled receptor</keyword>
<organism evidence="11">
    <name type="scientific">Menopon gallinae</name>
    <name type="common">poultry shaft louse</name>
    <dbReference type="NCBI Taxonomy" id="328185"/>
    <lineage>
        <taxon>Eukaryota</taxon>
        <taxon>Metazoa</taxon>
        <taxon>Ecdysozoa</taxon>
        <taxon>Arthropoda</taxon>
        <taxon>Hexapoda</taxon>
        <taxon>Insecta</taxon>
        <taxon>Pterygota</taxon>
        <taxon>Neoptera</taxon>
        <taxon>Paraneoptera</taxon>
        <taxon>Psocodea</taxon>
        <taxon>Troctomorpha</taxon>
        <taxon>Phthiraptera</taxon>
        <taxon>Amblycera</taxon>
        <taxon>Menoponidae</taxon>
        <taxon>Menopon</taxon>
    </lineage>
</organism>
<feature type="domain" description="G-protein coupled receptors family 1 profile" evidence="10">
    <location>
        <begin position="1"/>
        <end position="57"/>
    </location>
</feature>
<feature type="chain" id="PRO_5043565194" description="G-protein coupled receptors family 1 profile domain-containing protein" evidence="9">
    <location>
        <begin position="19"/>
        <end position="136"/>
    </location>
</feature>
<evidence type="ECO:0000256" key="9">
    <source>
        <dbReference type="SAM" id="SignalP"/>
    </source>
</evidence>
<dbReference type="Gene3D" id="1.20.1070.10">
    <property type="entry name" value="Rhodopsin 7-helix transmembrane proteins"/>
    <property type="match status" value="1"/>
</dbReference>
<reference evidence="11" key="1">
    <citation type="journal article" date="2024" name="Gigascience">
        <title>Chromosome-level genome of the poultry shaft louse Menopon gallinae provides insight into the host-switching and adaptive evolution of parasitic lice.</title>
        <authorList>
            <person name="Xu Y."/>
            <person name="Ma L."/>
            <person name="Liu S."/>
            <person name="Liang Y."/>
            <person name="Liu Q."/>
            <person name="He Z."/>
            <person name="Tian L."/>
            <person name="Duan Y."/>
            <person name="Cai W."/>
            <person name="Li H."/>
            <person name="Song F."/>
        </authorList>
    </citation>
    <scope>NUCLEOTIDE SEQUENCE</scope>
    <source>
        <strain evidence="11">Cailab_2023a</strain>
    </source>
</reference>
<evidence type="ECO:0000259" key="10">
    <source>
        <dbReference type="PROSITE" id="PS50262"/>
    </source>
</evidence>
<evidence type="ECO:0000256" key="8">
    <source>
        <dbReference type="ARBA" id="ARBA00023224"/>
    </source>
</evidence>
<dbReference type="GO" id="GO:0042923">
    <property type="term" value="F:neuropeptide binding"/>
    <property type="evidence" value="ECO:0007669"/>
    <property type="project" value="TreeGrafter"/>
</dbReference>
<dbReference type="Pfam" id="PF00001">
    <property type="entry name" value="7tm_1"/>
    <property type="match status" value="1"/>
</dbReference>